<feature type="compositionally biased region" description="Basic and acidic residues" evidence="1">
    <location>
        <begin position="29"/>
        <end position="39"/>
    </location>
</feature>
<organism evidence="2 3">
    <name type="scientific">Trifolium medium</name>
    <dbReference type="NCBI Taxonomy" id="97028"/>
    <lineage>
        <taxon>Eukaryota</taxon>
        <taxon>Viridiplantae</taxon>
        <taxon>Streptophyta</taxon>
        <taxon>Embryophyta</taxon>
        <taxon>Tracheophyta</taxon>
        <taxon>Spermatophyta</taxon>
        <taxon>Magnoliopsida</taxon>
        <taxon>eudicotyledons</taxon>
        <taxon>Gunneridae</taxon>
        <taxon>Pentapetalae</taxon>
        <taxon>rosids</taxon>
        <taxon>fabids</taxon>
        <taxon>Fabales</taxon>
        <taxon>Fabaceae</taxon>
        <taxon>Papilionoideae</taxon>
        <taxon>50 kb inversion clade</taxon>
        <taxon>NPAAA clade</taxon>
        <taxon>Hologalegina</taxon>
        <taxon>IRL clade</taxon>
        <taxon>Trifolieae</taxon>
        <taxon>Trifolium</taxon>
    </lineage>
</organism>
<dbReference type="EMBL" id="LXQA011094560">
    <property type="protein sequence ID" value="MCI84581.1"/>
    <property type="molecule type" value="Genomic_DNA"/>
</dbReference>
<proteinExistence type="predicted"/>
<feature type="non-terminal residue" evidence="2">
    <location>
        <position position="72"/>
    </location>
</feature>
<protein>
    <submittedName>
        <fullName evidence="2">Uncharacterized protein</fullName>
    </submittedName>
</protein>
<dbReference type="Proteomes" id="UP000265520">
    <property type="component" value="Unassembled WGS sequence"/>
</dbReference>
<name>A0A392VCC7_9FABA</name>
<evidence type="ECO:0000313" key="2">
    <source>
        <dbReference type="EMBL" id="MCI84581.1"/>
    </source>
</evidence>
<feature type="compositionally biased region" description="Basic and acidic residues" evidence="1">
    <location>
        <begin position="1"/>
        <end position="20"/>
    </location>
</feature>
<keyword evidence="3" id="KW-1185">Reference proteome</keyword>
<comment type="caution">
    <text evidence="2">The sequence shown here is derived from an EMBL/GenBank/DDBJ whole genome shotgun (WGS) entry which is preliminary data.</text>
</comment>
<sequence length="72" mass="8069">DKGEDSEADKVVETSKGEEDAHMEDEEPSQTKETDATERLKETLNEIEASSPKEKHQPNGYIFLTEECSAIL</sequence>
<evidence type="ECO:0000313" key="3">
    <source>
        <dbReference type="Proteomes" id="UP000265520"/>
    </source>
</evidence>
<dbReference type="AlphaFoldDB" id="A0A392VCC7"/>
<feature type="region of interest" description="Disordered" evidence="1">
    <location>
        <begin position="1"/>
        <end position="39"/>
    </location>
</feature>
<reference evidence="2 3" key="1">
    <citation type="journal article" date="2018" name="Front. Plant Sci.">
        <title>Red Clover (Trifolium pratense) and Zigzag Clover (T. medium) - A Picture of Genomic Similarities and Differences.</title>
        <authorList>
            <person name="Dluhosova J."/>
            <person name="Istvanek J."/>
            <person name="Nedelnik J."/>
            <person name="Repkova J."/>
        </authorList>
    </citation>
    <scope>NUCLEOTIDE SEQUENCE [LARGE SCALE GENOMIC DNA]</scope>
    <source>
        <strain evidence="3">cv. 10/8</strain>
        <tissue evidence="2">Leaf</tissue>
    </source>
</reference>
<evidence type="ECO:0000256" key="1">
    <source>
        <dbReference type="SAM" id="MobiDB-lite"/>
    </source>
</evidence>
<feature type="non-terminal residue" evidence="2">
    <location>
        <position position="1"/>
    </location>
</feature>
<accession>A0A392VCC7</accession>